<keyword evidence="5 7" id="KW-0472">Membrane</keyword>
<dbReference type="SUPFAM" id="SSF56935">
    <property type="entry name" value="Porins"/>
    <property type="match status" value="1"/>
</dbReference>
<protein>
    <submittedName>
        <fullName evidence="9">TonB-linked outer membrane protein, SusC/RagA family</fullName>
    </submittedName>
</protein>
<keyword evidence="3 7" id="KW-1134">Transmembrane beta strand</keyword>
<keyword evidence="10" id="KW-1185">Reference proteome</keyword>
<feature type="domain" description="TonB-dependent receptor plug" evidence="8">
    <location>
        <begin position="231"/>
        <end position="361"/>
    </location>
</feature>
<dbReference type="InterPro" id="IPR023996">
    <property type="entry name" value="TonB-dep_OMP_SusC/RagA"/>
</dbReference>
<evidence type="ECO:0000313" key="9">
    <source>
        <dbReference type="EMBL" id="SEW51080.1"/>
    </source>
</evidence>
<dbReference type="InterPro" id="IPR039426">
    <property type="entry name" value="TonB-dep_rcpt-like"/>
</dbReference>
<organism evidence="9 10">
    <name type="scientific">Chitinophaga arvensicola</name>
    <dbReference type="NCBI Taxonomy" id="29529"/>
    <lineage>
        <taxon>Bacteria</taxon>
        <taxon>Pseudomonadati</taxon>
        <taxon>Bacteroidota</taxon>
        <taxon>Chitinophagia</taxon>
        <taxon>Chitinophagales</taxon>
        <taxon>Chitinophagaceae</taxon>
        <taxon>Chitinophaga</taxon>
    </lineage>
</organism>
<proteinExistence type="inferred from homology"/>
<sequence>MRKLSGLSFCWKEAQGYVMRLPFGLLLLLMLAGNGLPAQGQEKPEILTRKISYQANKQPLSKVLKDLRTQMHIRFTYNSELIRRQAPVTVKMDGVPLESLLRQVLLNTGLQFIVEMGGIIIYEAEATTQKPGSLSMVVKGRVTDPQGQPLGGVSIKGLSSREMTITQPDGFFMLIATQQEQISLSLVGMKTLLYTAKPTKEELVFFQMDTVARAIQEVVINGYQKIDPRLATGSVLKLNAADILQPGQPSVDRMLQGKVPGLMVINSSGSVNAKPTLRIRGTSTLIGNAAPLWVVDGMIRPDPVNVSSAILNNLLSGPSQSNFDMMGNAISGLNPYDIESITFLRDAGATSIYGTRAANGVIVVTTKRGKAGPVSISYNTNVSFQARPRYSSLNLMNSKERVAFSKSLIEDGALYRGDMSGFDEQFSYEGLLRALYARQITETQFGEKVNTIQTRNTDWFKLLFRNQMSMQHSLSMSGGVGKTTYYASVNYADAKGAALLDGKKTYGANIGITSQIGKRLNLDLSMQSNYIKSSGYYQGVDPMSYALQTSRIYSPDDFYPVRPPNNLSVSQPLQLRNQPFGYNILNEINHSENNSSTQSTSVNLNMIYKISKHWSFNNTSNAMISSADGLAAADENTTAMAVIRGWDSKVTPTKDMLQTTDLPNGGLAYMMNQKSLALGLRNSIDYNTGFFKDRDQFSFTFGNEVRSETSNGLISVEPGYFPDRGKMFAPTTGGRQRFSSETITGAINNSLSFYSSATYSMMNRYVLSGNVRTDGSNRFGQYANSRFLPNYSIAARWNVTSENWFPATSLISDLQFRSSYGTQGNVIDVVGPNLIATYANPGTVSSVTGKPYMHIKSMPYPDLRWEKTYQWNIGTQIAMFDNRFSVNVDYYSKKTVDVLDMINIPFEYGMNGMYRNGSTLFNGGLETRINIDVIRSKNTLLSFLFTASKNINRVSDQLVPYNYSSFFNGSGHLPGRPVSGFYSYIYNGLSHDKGLPTFKNLNLKEQTTNPDDFLVYSGQMQPLFTGSIQPTFRYKSFSAVMSVYVSLGSSKRLNDPFLQTSDGNGTPAPFTNLGRDYFGRWRKPGDELKTDIPAMTDYPASENKLKIPYRVPGTNNIGTTTTILVDPMVAYNSSDFRTIRNNYLRCNFLNLNYNIPSTRLTGTGIKNLSIGVTVNNVFTIANPQLKGQDPEIDGAGKNALPLTRQYACSLNASF</sequence>
<evidence type="ECO:0000259" key="8">
    <source>
        <dbReference type="Pfam" id="PF07715"/>
    </source>
</evidence>
<dbReference type="NCBIfam" id="TIGR04056">
    <property type="entry name" value="OMP_RagA_SusC"/>
    <property type="match status" value="1"/>
</dbReference>
<evidence type="ECO:0000256" key="3">
    <source>
        <dbReference type="ARBA" id="ARBA00022452"/>
    </source>
</evidence>
<dbReference type="Gene3D" id="3.55.50.30">
    <property type="match status" value="1"/>
</dbReference>
<evidence type="ECO:0000256" key="4">
    <source>
        <dbReference type="ARBA" id="ARBA00022692"/>
    </source>
</evidence>
<evidence type="ECO:0000313" key="10">
    <source>
        <dbReference type="Proteomes" id="UP000199310"/>
    </source>
</evidence>
<gene>
    <name evidence="9" type="ORF">SAMN04488122_4114</name>
</gene>
<dbReference type="Pfam" id="PF07715">
    <property type="entry name" value="Plug"/>
    <property type="match status" value="1"/>
</dbReference>
<keyword evidence="4 7" id="KW-0812">Transmembrane</keyword>
<dbReference type="GO" id="GO:0009279">
    <property type="term" value="C:cell outer membrane"/>
    <property type="evidence" value="ECO:0007669"/>
    <property type="project" value="UniProtKB-SubCell"/>
</dbReference>
<evidence type="ECO:0000256" key="6">
    <source>
        <dbReference type="ARBA" id="ARBA00023237"/>
    </source>
</evidence>
<dbReference type="Proteomes" id="UP000199310">
    <property type="component" value="Unassembled WGS sequence"/>
</dbReference>
<dbReference type="RefSeq" id="WP_089897543.1">
    <property type="nucleotide sequence ID" value="NZ_FOJG01000002.1"/>
</dbReference>
<dbReference type="NCBIfam" id="TIGR04057">
    <property type="entry name" value="SusC_RagA_signa"/>
    <property type="match status" value="1"/>
</dbReference>
<dbReference type="OrthoDB" id="9768177at2"/>
<comment type="similarity">
    <text evidence="7">Belongs to the TonB-dependent receptor family.</text>
</comment>
<dbReference type="PROSITE" id="PS52016">
    <property type="entry name" value="TONB_DEPENDENT_REC_3"/>
    <property type="match status" value="1"/>
</dbReference>
<evidence type="ECO:0000256" key="7">
    <source>
        <dbReference type="PROSITE-ProRule" id="PRU01360"/>
    </source>
</evidence>
<comment type="subcellular location">
    <subcellularLocation>
        <location evidence="1 7">Cell outer membrane</location>
        <topology evidence="1 7">Multi-pass membrane protein</topology>
    </subcellularLocation>
</comment>
<dbReference type="InterPro" id="IPR037066">
    <property type="entry name" value="Plug_dom_sf"/>
</dbReference>
<reference evidence="10" key="1">
    <citation type="submission" date="2016-10" db="EMBL/GenBank/DDBJ databases">
        <authorList>
            <person name="Varghese N."/>
            <person name="Submissions S."/>
        </authorList>
    </citation>
    <scope>NUCLEOTIDE SEQUENCE [LARGE SCALE GENOMIC DNA]</scope>
    <source>
        <strain evidence="10">DSM 3695</strain>
    </source>
</reference>
<dbReference type="SUPFAM" id="SSF49464">
    <property type="entry name" value="Carboxypeptidase regulatory domain-like"/>
    <property type="match status" value="1"/>
</dbReference>
<name>A0A1I0S6F4_9BACT</name>
<dbReference type="Gene3D" id="2.40.170.20">
    <property type="entry name" value="TonB-dependent receptor, beta-barrel domain"/>
    <property type="match status" value="1"/>
</dbReference>
<evidence type="ECO:0000256" key="2">
    <source>
        <dbReference type="ARBA" id="ARBA00022448"/>
    </source>
</evidence>
<keyword evidence="2 7" id="KW-0813">Transport</keyword>
<evidence type="ECO:0000256" key="1">
    <source>
        <dbReference type="ARBA" id="ARBA00004571"/>
    </source>
</evidence>
<dbReference type="Gene3D" id="2.170.130.10">
    <property type="entry name" value="TonB-dependent receptor, plug domain"/>
    <property type="match status" value="1"/>
</dbReference>
<dbReference type="InterPro" id="IPR012910">
    <property type="entry name" value="Plug_dom"/>
</dbReference>
<evidence type="ECO:0000256" key="5">
    <source>
        <dbReference type="ARBA" id="ARBA00023136"/>
    </source>
</evidence>
<dbReference type="STRING" id="29529.SAMN04488122_4114"/>
<accession>A0A1I0S6F4</accession>
<dbReference type="EMBL" id="FOJG01000002">
    <property type="protein sequence ID" value="SEW51080.1"/>
    <property type="molecule type" value="Genomic_DNA"/>
</dbReference>
<dbReference type="InterPro" id="IPR023997">
    <property type="entry name" value="TonB-dep_OMP_SusC/RagA_CS"/>
</dbReference>
<keyword evidence="6 7" id="KW-0998">Cell outer membrane</keyword>
<dbReference type="InterPro" id="IPR008969">
    <property type="entry name" value="CarboxyPept-like_regulatory"/>
</dbReference>
<dbReference type="InterPro" id="IPR036942">
    <property type="entry name" value="Beta-barrel_TonB_sf"/>
</dbReference>
<dbReference type="AlphaFoldDB" id="A0A1I0S6F4"/>